<feature type="compositionally biased region" description="Basic and acidic residues" evidence="1">
    <location>
        <begin position="46"/>
        <end position="61"/>
    </location>
</feature>
<accession>A0A484BV88</accession>
<proteinExistence type="predicted"/>
<feature type="region of interest" description="Disordered" evidence="1">
    <location>
        <begin position="21"/>
        <end position="83"/>
    </location>
</feature>
<protein>
    <submittedName>
        <fullName evidence="2">Uncharacterized protein</fullName>
    </submittedName>
</protein>
<dbReference type="EMBL" id="LSRL02000003">
    <property type="protein sequence ID" value="TDG52584.1"/>
    <property type="molecule type" value="Genomic_DNA"/>
</dbReference>
<gene>
    <name evidence="2" type="ORF">AWZ03_000817</name>
</gene>
<dbReference type="AlphaFoldDB" id="A0A484BV88"/>
<keyword evidence="3" id="KW-1185">Reference proteome</keyword>
<sequence>MLMVFASHYLCYDYGHNFYREQQQQQQQQQQQEDDAATTTNSENKTNSRADNSDDHNETVKKQQAGRQAGSRRCHKARPRPKRLSDVCRSFRNFELEFEFD</sequence>
<evidence type="ECO:0000313" key="2">
    <source>
        <dbReference type="EMBL" id="TDG52584.1"/>
    </source>
</evidence>
<evidence type="ECO:0000256" key="1">
    <source>
        <dbReference type="SAM" id="MobiDB-lite"/>
    </source>
</evidence>
<feature type="compositionally biased region" description="Low complexity" evidence="1">
    <location>
        <begin position="22"/>
        <end position="31"/>
    </location>
</feature>
<evidence type="ECO:0000313" key="3">
    <source>
        <dbReference type="Proteomes" id="UP000295192"/>
    </source>
</evidence>
<reference evidence="2 3" key="1">
    <citation type="journal article" date="2019" name="J. Hered.">
        <title>An Improved Genome Assembly for Drosophila navojoa, the Basal Species in the mojavensis Cluster.</title>
        <authorList>
            <person name="Vanderlinde T."/>
            <person name="Dupim E.G."/>
            <person name="Nazario-Yepiz N.O."/>
            <person name="Carvalho A.B."/>
        </authorList>
    </citation>
    <scope>NUCLEOTIDE SEQUENCE [LARGE SCALE GENOMIC DNA]</scope>
    <source>
        <strain evidence="2">Navoj_Jal97</strain>
        <tissue evidence="2">Whole organism</tissue>
    </source>
</reference>
<dbReference type="Proteomes" id="UP000295192">
    <property type="component" value="Unassembled WGS sequence"/>
</dbReference>
<comment type="caution">
    <text evidence="2">The sequence shown here is derived from an EMBL/GenBank/DDBJ whole genome shotgun (WGS) entry which is preliminary data.</text>
</comment>
<name>A0A484BV88_DRONA</name>
<feature type="compositionally biased region" description="Basic residues" evidence="1">
    <location>
        <begin position="70"/>
        <end position="82"/>
    </location>
</feature>
<organism evidence="2 3">
    <name type="scientific">Drosophila navojoa</name>
    <name type="common">Fruit fly</name>
    <dbReference type="NCBI Taxonomy" id="7232"/>
    <lineage>
        <taxon>Eukaryota</taxon>
        <taxon>Metazoa</taxon>
        <taxon>Ecdysozoa</taxon>
        <taxon>Arthropoda</taxon>
        <taxon>Hexapoda</taxon>
        <taxon>Insecta</taxon>
        <taxon>Pterygota</taxon>
        <taxon>Neoptera</taxon>
        <taxon>Endopterygota</taxon>
        <taxon>Diptera</taxon>
        <taxon>Brachycera</taxon>
        <taxon>Muscomorpha</taxon>
        <taxon>Ephydroidea</taxon>
        <taxon>Drosophilidae</taxon>
        <taxon>Drosophila</taxon>
    </lineage>
</organism>